<feature type="coiled-coil region" evidence="5">
    <location>
        <begin position="37"/>
        <end position="64"/>
    </location>
</feature>
<dbReference type="InterPro" id="IPR044068">
    <property type="entry name" value="CB"/>
</dbReference>
<protein>
    <submittedName>
        <fullName evidence="8">Tyrosine-type recombinase/integrase</fullName>
    </submittedName>
</protein>
<dbReference type="InterPro" id="IPR050090">
    <property type="entry name" value="Tyrosine_recombinase_XerCD"/>
</dbReference>
<evidence type="ECO:0000256" key="5">
    <source>
        <dbReference type="SAM" id="Coils"/>
    </source>
</evidence>
<organism evidence="8 9">
    <name type="scientific">Defluviicoccus vanus</name>
    <dbReference type="NCBI Taxonomy" id="111831"/>
    <lineage>
        <taxon>Bacteria</taxon>
        <taxon>Pseudomonadati</taxon>
        <taxon>Pseudomonadota</taxon>
        <taxon>Alphaproteobacteria</taxon>
        <taxon>Rhodospirillales</taxon>
        <taxon>Rhodospirillaceae</taxon>
        <taxon>Defluviicoccus</taxon>
    </lineage>
</organism>
<dbReference type="Pfam" id="PF00589">
    <property type="entry name" value="Phage_integrase"/>
    <property type="match status" value="1"/>
</dbReference>
<dbReference type="GO" id="GO:0003677">
    <property type="term" value="F:DNA binding"/>
    <property type="evidence" value="ECO:0007669"/>
    <property type="project" value="UniProtKB-UniRule"/>
</dbReference>
<evidence type="ECO:0000313" key="8">
    <source>
        <dbReference type="EMBL" id="QNT70753.1"/>
    </source>
</evidence>
<dbReference type="InterPro" id="IPR011010">
    <property type="entry name" value="DNA_brk_join_enz"/>
</dbReference>
<name>A0A7H1N4W7_9PROT</name>
<dbReference type="RefSeq" id="WP_190261223.1">
    <property type="nucleotide sequence ID" value="NZ_CP053923.1"/>
</dbReference>
<dbReference type="GO" id="GO:0015074">
    <property type="term" value="P:DNA integration"/>
    <property type="evidence" value="ECO:0007669"/>
    <property type="project" value="UniProtKB-KW"/>
</dbReference>
<evidence type="ECO:0000259" key="6">
    <source>
        <dbReference type="PROSITE" id="PS51898"/>
    </source>
</evidence>
<dbReference type="AlphaFoldDB" id="A0A7H1N4W7"/>
<dbReference type="Gene3D" id="1.10.150.130">
    <property type="match status" value="1"/>
</dbReference>
<proteinExistence type="predicted"/>
<evidence type="ECO:0000256" key="2">
    <source>
        <dbReference type="ARBA" id="ARBA00023125"/>
    </source>
</evidence>
<evidence type="ECO:0000256" key="4">
    <source>
        <dbReference type="PROSITE-ProRule" id="PRU01248"/>
    </source>
</evidence>
<keyword evidence="2 4" id="KW-0238">DNA-binding</keyword>
<dbReference type="PANTHER" id="PTHR30349:SF94">
    <property type="entry name" value="INTEGRASE_RECOMBINASE HI_1414-RELATED"/>
    <property type="match status" value="1"/>
</dbReference>
<dbReference type="Proteomes" id="UP000516369">
    <property type="component" value="Chromosome"/>
</dbReference>
<dbReference type="SUPFAM" id="SSF56349">
    <property type="entry name" value="DNA breaking-rejoining enzymes"/>
    <property type="match status" value="1"/>
</dbReference>
<sequence length="392" mass="44975">MGKIKIRYFVCKHGRGGRGTYFYWQPSADLQREGWRTRRLSDQLERAIAEAQQFNRQVDEWRQDRDVLPNQPDTLPWLTKLYRIDDRFTSLSAASKRSYDQSLIAIEAWSERAGDPPLSSIKRKHVKLFYRAMLEKTPAKANAVIRVLRLLLACAIDEGYLDENPASKPRMKGRPPRQQRWTEESIQAFCATAQVADRASLQLAVLLGACLGQRQGDILRMTWQQYDGQQVTLRQGKTGVLIAVPAMAELKLFLDEALQKRRKQLLGEFDETVSRNLKVDRVDTRMAVKASPILIAETTSKPYKVDHFRHEFRRIANAAGLNDLQFLDLRRSAVVRLAEAGCTVPQIAAITGHQLDRTLRILETYLPRNTEMARAAIHTLESYRNRTKLETD</sequence>
<keyword evidence="3" id="KW-0233">DNA recombination</keyword>
<dbReference type="PANTHER" id="PTHR30349">
    <property type="entry name" value="PHAGE INTEGRASE-RELATED"/>
    <property type="match status" value="1"/>
</dbReference>
<gene>
    <name evidence="8" type="ORF">HQ394_17290</name>
</gene>
<evidence type="ECO:0000313" key="9">
    <source>
        <dbReference type="Proteomes" id="UP000516369"/>
    </source>
</evidence>
<dbReference type="EMBL" id="CP053923">
    <property type="protein sequence ID" value="QNT70753.1"/>
    <property type="molecule type" value="Genomic_DNA"/>
</dbReference>
<evidence type="ECO:0000256" key="1">
    <source>
        <dbReference type="ARBA" id="ARBA00022908"/>
    </source>
</evidence>
<dbReference type="InterPro" id="IPR013762">
    <property type="entry name" value="Integrase-like_cat_sf"/>
</dbReference>
<dbReference type="InterPro" id="IPR010998">
    <property type="entry name" value="Integrase_recombinase_N"/>
</dbReference>
<keyword evidence="1" id="KW-0229">DNA integration</keyword>
<feature type="domain" description="Core-binding (CB)" evidence="7">
    <location>
        <begin position="79"/>
        <end position="156"/>
    </location>
</feature>
<dbReference type="PROSITE" id="PS51898">
    <property type="entry name" value="TYR_RECOMBINASE"/>
    <property type="match status" value="1"/>
</dbReference>
<dbReference type="PROSITE" id="PS51900">
    <property type="entry name" value="CB"/>
    <property type="match status" value="1"/>
</dbReference>
<keyword evidence="5" id="KW-0175">Coiled coil</keyword>
<dbReference type="InterPro" id="IPR002104">
    <property type="entry name" value="Integrase_catalytic"/>
</dbReference>
<accession>A0A7H1N4W7</accession>
<evidence type="ECO:0000259" key="7">
    <source>
        <dbReference type="PROSITE" id="PS51900"/>
    </source>
</evidence>
<dbReference type="KEGG" id="dvn:HQ394_17290"/>
<keyword evidence="9" id="KW-1185">Reference proteome</keyword>
<reference evidence="8 9" key="1">
    <citation type="submission" date="2020-05" db="EMBL/GenBank/DDBJ databases">
        <title>Complete closed genome sequence of Defluviicoccus vanus.</title>
        <authorList>
            <person name="Bessarab I."/>
            <person name="Arumugam K."/>
            <person name="Maszenan A.M."/>
            <person name="Seviour R.J."/>
            <person name="Williams R.B."/>
        </authorList>
    </citation>
    <scope>NUCLEOTIDE SEQUENCE [LARGE SCALE GENOMIC DNA]</scope>
    <source>
        <strain evidence="8 9">Ben 114</strain>
    </source>
</reference>
<dbReference type="GO" id="GO:0006310">
    <property type="term" value="P:DNA recombination"/>
    <property type="evidence" value="ECO:0007669"/>
    <property type="project" value="UniProtKB-KW"/>
</dbReference>
<dbReference type="Gene3D" id="1.10.443.10">
    <property type="entry name" value="Intergrase catalytic core"/>
    <property type="match status" value="1"/>
</dbReference>
<evidence type="ECO:0000256" key="3">
    <source>
        <dbReference type="ARBA" id="ARBA00023172"/>
    </source>
</evidence>
<feature type="domain" description="Tyr recombinase" evidence="6">
    <location>
        <begin position="176"/>
        <end position="378"/>
    </location>
</feature>